<evidence type="ECO:0000313" key="1">
    <source>
        <dbReference type="Proteomes" id="UP000085678"/>
    </source>
</evidence>
<dbReference type="PANTHER" id="PTHR15180">
    <property type="entry name" value="GENERAL TRANSCRIPTION FACTOR 3C POLYPEPTIDE 1"/>
    <property type="match status" value="1"/>
</dbReference>
<organism evidence="1 2">
    <name type="scientific">Lingula anatina</name>
    <name type="common">Brachiopod</name>
    <name type="synonym">Lingula unguis</name>
    <dbReference type="NCBI Taxonomy" id="7574"/>
    <lineage>
        <taxon>Eukaryota</taxon>
        <taxon>Metazoa</taxon>
        <taxon>Spiralia</taxon>
        <taxon>Lophotrochozoa</taxon>
        <taxon>Brachiopoda</taxon>
        <taxon>Linguliformea</taxon>
        <taxon>Lingulata</taxon>
        <taxon>Lingulida</taxon>
        <taxon>Linguloidea</taxon>
        <taxon>Lingulidae</taxon>
        <taxon>Lingula</taxon>
    </lineage>
</organism>
<protein>
    <submittedName>
        <fullName evidence="2">General transcription factor 3C polypeptide 1 isoform X2</fullName>
    </submittedName>
</protein>
<dbReference type="GO" id="GO:0006384">
    <property type="term" value="P:transcription initiation at RNA polymerase III promoter"/>
    <property type="evidence" value="ECO:0007669"/>
    <property type="project" value="InterPro"/>
</dbReference>
<dbReference type="GO" id="GO:0042791">
    <property type="term" value="P:5S class rRNA transcription by RNA polymerase III"/>
    <property type="evidence" value="ECO:0007669"/>
    <property type="project" value="TreeGrafter"/>
</dbReference>
<dbReference type="GO" id="GO:0000127">
    <property type="term" value="C:transcription factor TFIIIC complex"/>
    <property type="evidence" value="ECO:0007669"/>
    <property type="project" value="InterPro"/>
</dbReference>
<reference evidence="2" key="1">
    <citation type="submission" date="2025-08" db="UniProtKB">
        <authorList>
            <consortium name="RefSeq"/>
        </authorList>
    </citation>
    <scope>IDENTIFICATION</scope>
    <source>
        <tissue evidence="2">Gonads</tissue>
    </source>
</reference>
<accession>A0A2R2MQ10</accession>
<dbReference type="PANTHER" id="PTHR15180:SF1">
    <property type="entry name" value="GENERAL TRANSCRIPTION FACTOR 3C POLYPEPTIDE 1"/>
    <property type="match status" value="1"/>
</dbReference>
<dbReference type="GO" id="GO:0003677">
    <property type="term" value="F:DNA binding"/>
    <property type="evidence" value="ECO:0007669"/>
    <property type="project" value="InterPro"/>
</dbReference>
<dbReference type="GeneID" id="106179948"/>
<sequence>MTWKEKILKVGVTIVRYICHEHSAPWVTHSFRNLKGRGSREYLSPGEVSEGNQQQLSPDDVQVQSDHVLSHEDTETVSSSTSKTLGTDLQYADNEEQQEGSTVQSSVQDEPIFQEEKLSERGTPMIRSSRKSRLREMERAKQQGKLMFDPVHLMSRPWKKPEGGLNRTMFKRIIEGIMLYILSHPGSIREDIYKHFNPILQPVVALELLEILETAGCMKKIILKKKKKPSAFSKPEIISTASEEIGEENIYYNPTLDSIIKLSVLTEQI</sequence>
<dbReference type="RefSeq" id="XP_023932258.1">
    <property type="nucleotide sequence ID" value="XM_024076490.1"/>
</dbReference>
<gene>
    <name evidence="2" type="primary">LOC106179948</name>
</gene>
<dbReference type="AlphaFoldDB" id="A0A2R2MQ10"/>
<evidence type="ECO:0000313" key="2">
    <source>
        <dbReference type="RefSeq" id="XP_023932258.1"/>
    </source>
</evidence>
<dbReference type="Proteomes" id="UP000085678">
    <property type="component" value="Unplaced"/>
</dbReference>
<proteinExistence type="predicted"/>
<dbReference type="InterPro" id="IPR044210">
    <property type="entry name" value="Tfc3-like"/>
</dbReference>
<name>A0A2R2MQ10_LINAN</name>
<keyword evidence="1" id="KW-1185">Reference proteome</keyword>
<dbReference type="OrthoDB" id="10011262at2759"/>